<feature type="compositionally biased region" description="Pro residues" evidence="8">
    <location>
        <begin position="101"/>
        <end position="122"/>
    </location>
</feature>
<dbReference type="SMART" id="SM00066">
    <property type="entry name" value="GAL4"/>
    <property type="match status" value="1"/>
</dbReference>
<dbReference type="PANTHER" id="PTHR47659:SF7">
    <property type="entry name" value="FUNGAL TRANSCRIPTIONAL REGULATORY PROTEIN, N-TERMINAL DOMAIN-CONTAINING PROTEIN"/>
    <property type="match status" value="1"/>
</dbReference>
<dbReference type="PANTHER" id="PTHR47659">
    <property type="entry name" value="ZN(II)2CYS6 TRANSCRIPTION FACTOR (EUROFUNG)-RELATED"/>
    <property type="match status" value="1"/>
</dbReference>
<keyword evidence="3" id="KW-0805">Transcription regulation</keyword>
<keyword evidence="6" id="KW-0539">Nucleus</keyword>
<dbReference type="InterPro" id="IPR050335">
    <property type="entry name" value="ERT1_acuK_gluconeogen_tf"/>
</dbReference>
<gene>
    <name evidence="10" type="ORF">OE88DRAFT_444506</name>
</gene>
<protein>
    <recommendedName>
        <fullName evidence="7">Transcription activator of gluconeogenesis ERT1</fullName>
    </recommendedName>
</protein>
<keyword evidence="5" id="KW-0804">Transcription</keyword>
<dbReference type="AlphaFoldDB" id="A0A5C3MV90"/>
<feature type="region of interest" description="Disordered" evidence="8">
    <location>
        <begin position="48"/>
        <end position="199"/>
    </location>
</feature>
<evidence type="ECO:0000256" key="5">
    <source>
        <dbReference type="ARBA" id="ARBA00023163"/>
    </source>
</evidence>
<dbReference type="Gene3D" id="4.10.240.10">
    <property type="entry name" value="Zn(2)-C6 fungal-type DNA-binding domain"/>
    <property type="match status" value="1"/>
</dbReference>
<evidence type="ECO:0000256" key="7">
    <source>
        <dbReference type="ARBA" id="ARBA00040903"/>
    </source>
</evidence>
<proteinExistence type="predicted"/>
<dbReference type="InterPro" id="IPR001138">
    <property type="entry name" value="Zn2Cys6_DnaBD"/>
</dbReference>
<evidence type="ECO:0000256" key="1">
    <source>
        <dbReference type="ARBA" id="ARBA00022723"/>
    </source>
</evidence>
<feature type="compositionally biased region" description="Basic and acidic residues" evidence="8">
    <location>
        <begin position="144"/>
        <end position="159"/>
    </location>
</feature>
<evidence type="ECO:0000256" key="6">
    <source>
        <dbReference type="ARBA" id="ARBA00023242"/>
    </source>
</evidence>
<keyword evidence="2" id="KW-0862">Zinc</keyword>
<dbReference type="GO" id="GO:0003677">
    <property type="term" value="F:DNA binding"/>
    <property type="evidence" value="ECO:0007669"/>
    <property type="project" value="UniProtKB-KW"/>
</dbReference>
<dbReference type="InterPro" id="IPR036864">
    <property type="entry name" value="Zn2-C6_fun-type_DNA-bd_sf"/>
</dbReference>
<evidence type="ECO:0000259" key="9">
    <source>
        <dbReference type="PROSITE" id="PS50048"/>
    </source>
</evidence>
<evidence type="ECO:0000256" key="2">
    <source>
        <dbReference type="ARBA" id="ARBA00022833"/>
    </source>
</evidence>
<feature type="compositionally biased region" description="Basic residues" evidence="8">
    <location>
        <begin position="55"/>
        <end position="70"/>
    </location>
</feature>
<accession>A0A5C3MV90</accession>
<dbReference type="PROSITE" id="PS50048">
    <property type="entry name" value="ZN2_CY6_FUNGAL_2"/>
    <property type="match status" value="1"/>
</dbReference>
<name>A0A5C3MV90_9AGAM</name>
<evidence type="ECO:0000313" key="10">
    <source>
        <dbReference type="EMBL" id="TFK48937.1"/>
    </source>
</evidence>
<keyword evidence="11" id="KW-1185">Reference proteome</keyword>
<organism evidence="10 11">
    <name type="scientific">Heliocybe sulcata</name>
    <dbReference type="NCBI Taxonomy" id="5364"/>
    <lineage>
        <taxon>Eukaryota</taxon>
        <taxon>Fungi</taxon>
        <taxon>Dikarya</taxon>
        <taxon>Basidiomycota</taxon>
        <taxon>Agaricomycotina</taxon>
        <taxon>Agaricomycetes</taxon>
        <taxon>Gloeophyllales</taxon>
        <taxon>Gloeophyllaceae</taxon>
        <taxon>Heliocybe</taxon>
    </lineage>
</organism>
<sequence length="199" mass="21474">MGMSMPSVIAKPKRKQVKMACTNCAAACKRCDENRPCDRCQKYGIADTCVDGTRKERKKGVKRGPYKRKRKPEESGMDPGSAPPPISGYPPPGEGYYPVYYAPPPGYAPAPDGPEGSPPVVMPPYGYAYPPPAPPTVEPAHMQGQDKEPEQDKSKDKSEKRKKKKRRVEGEKDKGNEQGAKPPEAGGSLAVPPPVVAVG</sequence>
<dbReference type="GO" id="GO:0008270">
    <property type="term" value="F:zinc ion binding"/>
    <property type="evidence" value="ECO:0007669"/>
    <property type="project" value="InterPro"/>
</dbReference>
<evidence type="ECO:0000256" key="4">
    <source>
        <dbReference type="ARBA" id="ARBA00023125"/>
    </source>
</evidence>
<dbReference type="STRING" id="5364.A0A5C3MV90"/>
<keyword evidence="4" id="KW-0238">DNA-binding</keyword>
<dbReference type="GO" id="GO:0000981">
    <property type="term" value="F:DNA-binding transcription factor activity, RNA polymerase II-specific"/>
    <property type="evidence" value="ECO:0007669"/>
    <property type="project" value="InterPro"/>
</dbReference>
<evidence type="ECO:0000256" key="8">
    <source>
        <dbReference type="SAM" id="MobiDB-lite"/>
    </source>
</evidence>
<feature type="compositionally biased region" description="Pro residues" evidence="8">
    <location>
        <begin position="81"/>
        <end position="93"/>
    </location>
</feature>
<evidence type="ECO:0000256" key="3">
    <source>
        <dbReference type="ARBA" id="ARBA00023015"/>
    </source>
</evidence>
<evidence type="ECO:0000313" key="11">
    <source>
        <dbReference type="Proteomes" id="UP000305948"/>
    </source>
</evidence>
<keyword evidence="1" id="KW-0479">Metal-binding</keyword>
<dbReference type="Proteomes" id="UP000305948">
    <property type="component" value="Unassembled WGS sequence"/>
</dbReference>
<dbReference type="EMBL" id="ML213517">
    <property type="protein sequence ID" value="TFK48937.1"/>
    <property type="molecule type" value="Genomic_DNA"/>
</dbReference>
<dbReference type="OrthoDB" id="5575144at2759"/>
<feature type="domain" description="Zn(2)-C6 fungal-type" evidence="9">
    <location>
        <begin position="20"/>
        <end position="51"/>
    </location>
</feature>
<dbReference type="SUPFAM" id="SSF57701">
    <property type="entry name" value="Zn2/Cys6 DNA-binding domain"/>
    <property type="match status" value="1"/>
</dbReference>
<reference evidence="10 11" key="1">
    <citation type="journal article" date="2019" name="Nat. Ecol. Evol.">
        <title>Megaphylogeny resolves global patterns of mushroom evolution.</title>
        <authorList>
            <person name="Varga T."/>
            <person name="Krizsan K."/>
            <person name="Foldi C."/>
            <person name="Dima B."/>
            <person name="Sanchez-Garcia M."/>
            <person name="Sanchez-Ramirez S."/>
            <person name="Szollosi G.J."/>
            <person name="Szarkandi J.G."/>
            <person name="Papp V."/>
            <person name="Albert L."/>
            <person name="Andreopoulos W."/>
            <person name="Angelini C."/>
            <person name="Antonin V."/>
            <person name="Barry K.W."/>
            <person name="Bougher N.L."/>
            <person name="Buchanan P."/>
            <person name="Buyck B."/>
            <person name="Bense V."/>
            <person name="Catcheside P."/>
            <person name="Chovatia M."/>
            <person name="Cooper J."/>
            <person name="Damon W."/>
            <person name="Desjardin D."/>
            <person name="Finy P."/>
            <person name="Geml J."/>
            <person name="Haridas S."/>
            <person name="Hughes K."/>
            <person name="Justo A."/>
            <person name="Karasinski D."/>
            <person name="Kautmanova I."/>
            <person name="Kiss B."/>
            <person name="Kocsube S."/>
            <person name="Kotiranta H."/>
            <person name="LaButti K.M."/>
            <person name="Lechner B.E."/>
            <person name="Liimatainen K."/>
            <person name="Lipzen A."/>
            <person name="Lukacs Z."/>
            <person name="Mihaltcheva S."/>
            <person name="Morgado L.N."/>
            <person name="Niskanen T."/>
            <person name="Noordeloos M.E."/>
            <person name="Ohm R.A."/>
            <person name="Ortiz-Santana B."/>
            <person name="Ovrebo C."/>
            <person name="Racz N."/>
            <person name="Riley R."/>
            <person name="Savchenko A."/>
            <person name="Shiryaev A."/>
            <person name="Soop K."/>
            <person name="Spirin V."/>
            <person name="Szebenyi C."/>
            <person name="Tomsovsky M."/>
            <person name="Tulloss R.E."/>
            <person name="Uehling J."/>
            <person name="Grigoriev I.V."/>
            <person name="Vagvolgyi C."/>
            <person name="Papp T."/>
            <person name="Martin F.M."/>
            <person name="Miettinen O."/>
            <person name="Hibbett D.S."/>
            <person name="Nagy L.G."/>
        </authorList>
    </citation>
    <scope>NUCLEOTIDE SEQUENCE [LARGE SCALE GENOMIC DNA]</scope>
    <source>
        <strain evidence="10 11">OMC1185</strain>
    </source>
</reference>